<dbReference type="CDD" id="cd00038">
    <property type="entry name" value="CAP_ED"/>
    <property type="match status" value="1"/>
</dbReference>
<dbReference type="SUPFAM" id="SSF51206">
    <property type="entry name" value="cAMP-binding domain-like"/>
    <property type="match status" value="1"/>
</dbReference>
<proteinExistence type="predicted"/>
<organism evidence="2 3">
    <name type="scientific">Marinobacter nauticus</name>
    <name type="common">Marinobacter hydrocarbonoclasticus</name>
    <name type="synonym">Marinobacter aquaeolei</name>
    <dbReference type="NCBI Taxonomy" id="2743"/>
    <lineage>
        <taxon>Bacteria</taxon>
        <taxon>Pseudomonadati</taxon>
        <taxon>Pseudomonadota</taxon>
        <taxon>Gammaproteobacteria</taxon>
        <taxon>Pseudomonadales</taxon>
        <taxon>Marinobacteraceae</taxon>
        <taxon>Marinobacter</taxon>
    </lineage>
</organism>
<dbReference type="Gene3D" id="2.60.120.10">
    <property type="entry name" value="Jelly Rolls"/>
    <property type="match status" value="1"/>
</dbReference>
<name>A0A3B8WI70_MARNT</name>
<gene>
    <name evidence="2" type="ORF">DCF82_15670</name>
</gene>
<feature type="domain" description="Cyclic nucleotide-binding" evidence="1">
    <location>
        <begin position="17"/>
        <end position="115"/>
    </location>
</feature>
<dbReference type="EMBL" id="DLYI01000208">
    <property type="protein sequence ID" value="HAC29226.1"/>
    <property type="molecule type" value="Genomic_DNA"/>
</dbReference>
<evidence type="ECO:0000259" key="1">
    <source>
        <dbReference type="PROSITE" id="PS50042"/>
    </source>
</evidence>
<comment type="caution">
    <text evidence="2">The sequence shown here is derived from an EMBL/GenBank/DDBJ whole genome shotgun (WGS) entry which is preliminary data.</text>
</comment>
<dbReference type="InterPro" id="IPR014710">
    <property type="entry name" value="RmlC-like_jellyroll"/>
</dbReference>
<evidence type="ECO:0000313" key="2">
    <source>
        <dbReference type="EMBL" id="HAC29226.1"/>
    </source>
</evidence>
<dbReference type="SMART" id="SM00100">
    <property type="entry name" value="cNMP"/>
    <property type="match status" value="1"/>
</dbReference>
<feature type="non-terminal residue" evidence="2">
    <location>
        <position position="152"/>
    </location>
</feature>
<reference evidence="2 3" key="1">
    <citation type="journal article" date="2018" name="Nat. Biotechnol.">
        <title>A standardized bacterial taxonomy based on genome phylogeny substantially revises the tree of life.</title>
        <authorList>
            <person name="Parks D.H."/>
            <person name="Chuvochina M."/>
            <person name="Waite D.W."/>
            <person name="Rinke C."/>
            <person name="Skarshewski A."/>
            <person name="Chaumeil P.A."/>
            <person name="Hugenholtz P."/>
        </authorList>
    </citation>
    <scope>NUCLEOTIDE SEQUENCE [LARGE SCALE GENOMIC DNA]</scope>
    <source>
        <strain evidence="2">UBA9049</strain>
    </source>
</reference>
<dbReference type="InterPro" id="IPR000595">
    <property type="entry name" value="cNMP-bd_dom"/>
</dbReference>
<protein>
    <submittedName>
        <fullName evidence="2">Cyclic nucleotide-binding protein</fullName>
    </submittedName>
</protein>
<dbReference type="Pfam" id="PF00027">
    <property type="entry name" value="cNMP_binding"/>
    <property type="match status" value="1"/>
</dbReference>
<dbReference type="AlphaFoldDB" id="A0A3B8WI70"/>
<accession>A0A3B8WI70</accession>
<sequence length="152" mass="17897">MQAELLDIRNHIAQHAPFDEMPEELLDRIVTGIEVAYYRAGTQILELGQQNYWLHYIRSGAVEIFRRSGELYNRIGEGEIFGQFGLLRNQKVRFPAKAIEDCLIYKIPYETFQYLWENDENFADFVEIEDHSRLRSAVSRRHKSNELMSAKV</sequence>
<dbReference type="PROSITE" id="PS50042">
    <property type="entry name" value="CNMP_BINDING_3"/>
    <property type="match status" value="1"/>
</dbReference>
<dbReference type="InterPro" id="IPR018490">
    <property type="entry name" value="cNMP-bd_dom_sf"/>
</dbReference>
<dbReference type="Proteomes" id="UP000261325">
    <property type="component" value="Unassembled WGS sequence"/>
</dbReference>
<evidence type="ECO:0000313" key="3">
    <source>
        <dbReference type="Proteomes" id="UP000261325"/>
    </source>
</evidence>